<protein>
    <submittedName>
        <fullName evidence="2">28 kDa Metastriate family member</fullName>
    </submittedName>
</protein>
<proteinExistence type="predicted"/>
<sequence length="230" mass="25527">MSSFLLRVCLIMTAVRTLTYSQNTKRNNPIGSGINVHIRVLYDANVLVNTESGGATKITLPISKHFEDVFKKVEGSFHDRSVMINITVDKVKELSQQSVRVLVNETKDTLNGPLSLQALSNSQKGKVSSNGIAYFFTRSPIEREARKNDGSDQVAQTLYYIETKGSFCTDNTSAAVVTFELGNESHDFPGRALSRIFGANNYQTFTKSDRSTMEEVFSRCQTLSETANES</sequence>
<reference evidence="2" key="1">
    <citation type="journal article" date="2017" name="Parasit. Vectors">
        <title>Sialotranscriptomics of Rhipicephalus zambeziensis reveals intricate expression profiles of secretory proteins and suggests tight temporal transcriptional regulation during blood-feeding.</title>
        <authorList>
            <person name="de Castro M.H."/>
            <person name="de Klerk D."/>
            <person name="Pienaar R."/>
            <person name="Rees D.J.G."/>
            <person name="Mans B.J."/>
        </authorList>
    </citation>
    <scope>NUCLEOTIDE SEQUENCE</scope>
    <source>
        <tissue evidence="2">Salivary glands</tissue>
    </source>
</reference>
<dbReference type="AlphaFoldDB" id="A0A224Y396"/>
<keyword evidence="1" id="KW-0732">Signal</keyword>
<accession>A0A224Y396</accession>
<dbReference type="EMBL" id="GFPF01000069">
    <property type="protein sequence ID" value="MAA11215.1"/>
    <property type="molecule type" value="Transcribed_RNA"/>
</dbReference>
<evidence type="ECO:0000256" key="1">
    <source>
        <dbReference type="SAM" id="SignalP"/>
    </source>
</evidence>
<organism evidence="2">
    <name type="scientific">Rhipicephalus zambeziensis</name>
    <dbReference type="NCBI Taxonomy" id="60191"/>
    <lineage>
        <taxon>Eukaryota</taxon>
        <taxon>Metazoa</taxon>
        <taxon>Ecdysozoa</taxon>
        <taxon>Arthropoda</taxon>
        <taxon>Chelicerata</taxon>
        <taxon>Arachnida</taxon>
        <taxon>Acari</taxon>
        <taxon>Parasitiformes</taxon>
        <taxon>Ixodida</taxon>
        <taxon>Ixodoidea</taxon>
        <taxon>Ixodidae</taxon>
        <taxon>Rhipicephalinae</taxon>
        <taxon>Rhipicephalus</taxon>
        <taxon>Rhipicephalus</taxon>
    </lineage>
</organism>
<name>A0A224Y396_9ACAR</name>
<evidence type="ECO:0000313" key="2">
    <source>
        <dbReference type="EMBL" id="MAA11215.1"/>
    </source>
</evidence>
<feature type="signal peptide" evidence="1">
    <location>
        <begin position="1"/>
        <end position="21"/>
    </location>
</feature>
<feature type="chain" id="PRO_5013257007" evidence="1">
    <location>
        <begin position="22"/>
        <end position="230"/>
    </location>
</feature>